<keyword evidence="1 6" id="KW-0963">Cytoplasm</keyword>
<dbReference type="InterPro" id="IPR032305">
    <property type="entry name" value="GTP-bd_M"/>
</dbReference>
<dbReference type="Gene3D" id="3.40.50.300">
    <property type="entry name" value="P-loop containing nucleotide triphosphate hydrolases"/>
    <property type="match status" value="1"/>
</dbReference>
<evidence type="ECO:0000259" key="9">
    <source>
        <dbReference type="PROSITE" id="PS51705"/>
    </source>
</evidence>
<keyword evidence="2 8" id="KW-0479">Metal-binding</keyword>
<dbReference type="InterPro" id="IPR006073">
    <property type="entry name" value="GTP-bd"/>
</dbReference>
<dbReference type="Proteomes" id="UP000002068">
    <property type="component" value="Chromosome"/>
</dbReference>
<dbReference type="FunFam" id="3.40.50.11060:FF:000001">
    <property type="entry name" value="GTPase HflX"/>
    <property type="match status" value="1"/>
</dbReference>
<gene>
    <name evidence="6" type="primary">hflX</name>
    <name evidence="10" type="ordered locus">CD196_2073</name>
</gene>
<protein>
    <recommendedName>
        <fullName evidence="6">GTPase HflX</fullName>
    </recommendedName>
    <alternativeName>
        <fullName evidence="6">GTP-binding protein HflX</fullName>
    </alternativeName>
</protein>
<feature type="binding site" evidence="7">
    <location>
        <begin position="258"/>
        <end position="261"/>
    </location>
    <ligand>
        <name>GTP</name>
        <dbReference type="ChEBI" id="CHEBI:37565"/>
    </ligand>
</feature>
<evidence type="ECO:0000256" key="4">
    <source>
        <dbReference type="ARBA" id="ARBA00022842"/>
    </source>
</evidence>
<dbReference type="Pfam" id="PF01926">
    <property type="entry name" value="MMR_HSR1"/>
    <property type="match status" value="1"/>
</dbReference>
<sequence length="425" mass="48409">MDMTKKGITVGLNINNKSEDFNELMIELENLCSACDIDVVGSITQNAKQVNRAFYIGTGKVEEILNLIKKENIEIVIFYNELSTSQLKNLEEKLNCEIIDRTALILDIFAQRAKTREAKLQVEVASLKYMLPRLIGSNENLGRQSGGVGTKNRGSGEKKLELDRRRIEEKITSLNRELYDLKFQRETQRSMRRKSNLPNVALVGYTNAGKSSIMNKLVDIFKNSEEKKVFEKNMLFATLETSVRNIVLANNKEFLLSDTVGFVSNLPHDLVKAFRSTLEEACEADVLLHVIDISNPSYKSHIKVTEDTLKQIGADGIPMIHVYNKIDLIDVEVLDRILDSIDKEGIFVSVKKDINIDKMIKCICDSIFKDCVRCKFLIPYDKGHVVSYFNENTSIINTEYREDGAILDVECSNIEYNKYKKYALE</sequence>
<evidence type="ECO:0000313" key="10">
    <source>
        <dbReference type="EMBL" id="CBA63976.1"/>
    </source>
</evidence>
<dbReference type="InterPro" id="IPR025121">
    <property type="entry name" value="GTPase_HflX_N"/>
</dbReference>
<dbReference type="Pfam" id="PF16360">
    <property type="entry name" value="GTP-bdg_M"/>
    <property type="match status" value="1"/>
</dbReference>
<dbReference type="FunFam" id="3.40.50.300:FF:001198">
    <property type="entry name" value="GTPase HflX"/>
    <property type="match status" value="1"/>
</dbReference>
<dbReference type="GO" id="GO:0005525">
    <property type="term" value="F:GTP binding"/>
    <property type="evidence" value="ECO:0007669"/>
    <property type="project" value="UniProtKB-UniRule"/>
</dbReference>
<feature type="domain" description="Hflx-type G" evidence="9">
    <location>
        <begin position="198"/>
        <end position="371"/>
    </location>
</feature>
<dbReference type="HAMAP" id="MF_00900">
    <property type="entry name" value="GTPase_HflX"/>
    <property type="match status" value="1"/>
</dbReference>
<dbReference type="Gene3D" id="3.40.50.11060">
    <property type="entry name" value="GTPase HflX, N-terminal domain"/>
    <property type="match status" value="1"/>
</dbReference>
<organism evidence="10 11">
    <name type="scientific">Clostridioides difficile (strain CD196)</name>
    <name type="common">Peptoclostridium difficile</name>
    <dbReference type="NCBI Taxonomy" id="645462"/>
    <lineage>
        <taxon>Bacteria</taxon>
        <taxon>Bacillati</taxon>
        <taxon>Bacillota</taxon>
        <taxon>Clostridia</taxon>
        <taxon>Peptostreptococcales</taxon>
        <taxon>Peptostreptococcaceae</taxon>
        <taxon>Clostridioides</taxon>
    </lineage>
</organism>
<proteinExistence type="inferred from homology"/>
<comment type="function">
    <text evidence="6">GTPase that associates with the 50S ribosomal subunit and may have a role during protein synthesis or ribosome biogenesis.</text>
</comment>
<feature type="binding site" evidence="7">
    <location>
        <begin position="324"/>
        <end position="327"/>
    </location>
    <ligand>
        <name>GTP</name>
        <dbReference type="ChEBI" id="CHEBI:37565"/>
    </ligand>
</feature>
<dbReference type="HOGENOM" id="CLU_019597_2_2_9"/>
<comment type="subcellular location">
    <subcellularLocation>
        <location evidence="6">Cytoplasm</location>
    </subcellularLocation>
    <text evidence="6">May associate with membranes.</text>
</comment>
<dbReference type="InterPro" id="IPR030394">
    <property type="entry name" value="G_HFLX_dom"/>
</dbReference>
<comment type="cofactor">
    <cofactor evidence="8">
        <name>Mg(2+)</name>
        <dbReference type="ChEBI" id="CHEBI:18420"/>
    </cofactor>
</comment>
<evidence type="ECO:0000256" key="2">
    <source>
        <dbReference type="ARBA" id="ARBA00022723"/>
    </source>
</evidence>
<dbReference type="PRINTS" id="PR00326">
    <property type="entry name" value="GTP1OBG"/>
</dbReference>
<dbReference type="GO" id="GO:0005737">
    <property type="term" value="C:cytoplasm"/>
    <property type="evidence" value="ECO:0007669"/>
    <property type="project" value="UniProtKB-SubCell"/>
</dbReference>
<reference evidence="10 11" key="1">
    <citation type="journal article" date="2009" name="Genome Biol.">
        <title>Comparative genome and phenotypic analysis of Clostridium difficile 027 strains provides insight into the evolution of a hypervirulent bacterium.</title>
        <authorList>
            <person name="Stabler R.A."/>
            <person name="He M."/>
            <person name="Dawson L."/>
            <person name="Martin M."/>
            <person name="Valiente E."/>
            <person name="Corton C."/>
            <person name="Lawley T.D."/>
            <person name="Sebaihia M."/>
            <person name="Quail M.A."/>
            <person name="Rose G."/>
            <person name="Gerding D.N."/>
            <person name="Gibert M."/>
            <person name="Popoff M.R."/>
            <person name="Parkhill J."/>
            <person name="Dougan G."/>
            <person name="Wren B.W."/>
        </authorList>
    </citation>
    <scope>NUCLEOTIDE SEQUENCE [LARGE SCALE GENOMIC DNA]</scope>
    <source>
        <strain evidence="10 11">CD196</strain>
    </source>
</reference>
<comment type="similarity">
    <text evidence="6">Belongs to the TRAFAC class OBG-HflX-like GTPase superfamily. HflX GTPase family.</text>
</comment>
<dbReference type="Pfam" id="PF13167">
    <property type="entry name" value="GTP-bdg_N"/>
    <property type="match status" value="1"/>
</dbReference>
<dbReference type="NCBIfam" id="TIGR03156">
    <property type="entry name" value="GTP_HflX"/>
    <property type="match status" value="1"/>
</dbReference>
<feature type="binding site" evidence="7">
    <location>
        <begin position="349"/>
        <end position="351"/>
    </location>
    <ligand>
        <name>GTP</name>
        <dbReference type="ChEBI" id="CHEBI:37565"/>
    </ligand>
</feature>
<evidence type="ECO:0000256" key="7">
    <source>
        <dbReference type="PIRSR" id="PIRSR006809-1"/>
    </source>
</evidence>
<accession>A0A0H3N3J2</accession>
<dbReference type="SMR" id="A0A0H3N3J2"/>
<comment type="subunit">
    <text evidence="6">Monomer. Associates with the 50S ribosomal subunit.</text>
</comment>
<dbReference type="AlphaFoldDB" id="A0A0H3N3J2"/>
<evidence type="ECO:0000313" key="11">
    <source>
        <dbReference type="Proteomes" id="UP000002068"/>
    </source>
</evidence>
<feature type="binding site" evidence="7">
    <location>
        <begin position="204"/>
        <end position="211"/>
    </location>
    <ligand>
        <name>GTP</name>
        <dbReference type="ChEBI" id="CHEBI:37565"/>
    </ligand>
</feature>
<dbReference type="EMBL" id="FN538970">
    <property type="protein sequence ID" value="CBA63976.1"/>
    <property type="molecule type" value="Genomic_DNA"/>
</dbReference>
<evidence type="ECO:0000256" key="6">
    <source>
        <dbReference type="HAMAP-Rule" id="MF_00900"/>
    </source>
</evidence>
<keyword evidence="5 6" id="KW-0342">GTP-binding</keyword>
<evidence type="ECO:0000256" key="8">
    <source>
        <dbReference type="PIRSR" id="PIRSR006809-2"/>
    </source>
</evidence>
<feature type="binding site" evidence="8">
    <location>
        <position position="238"/>
    </location>
    <ligand>
        <name>Mg(2+)</name>
        <dbReference type="ChEBI" id="CHEBI:18420"/>
    </ligand>
</feature>
<dbReference type="InterPro" id="IPR042108">
    <property type="entry name" value="GTPase_HflX_N_sf"/>
</dbReference>
<dbReference type="GO" id="GO:0043022">
    <property type="term" value="F:ribosome binding"/>
    <property type="evidence" value="ECO:0007669"/>
    <property type="project" value="TreeGrafter"/>
</dbReference>
<evidence type="ECO:0000256" key="3">
    <source>
        <dbReference type="ARBA" id="ARBA00022741"/>
    </source>
</evidence>
<feature type="binding site" evidence="8">
    <location>
        <position position="211"/>
    </location>
    <ligand>
        <name>Mg(2+)</name>
        <dbReference type="ChEBI" id="CHEBI:18420"/>
    </ligand>
</feature>
<dbReference type="GO" id="GO:0003924">
    <property type="term" value="F:GTPase activity"/>
    <property type="evidence" value="ECO:0007669"/>
    <property type="project" value="UniProtKB-UniRule"/>
</dbReference>
<dbReference type="KEGG" id="cdc:CD196_2073"/>
<dbReference type="SUPFAM" id="SSF52540">
    <property type="entry name" value="P-loop containing nucleoside triphosphate hydrolases"/>
    <property type="match status" value="1"/>
</dbReference>
<dbReference type="PIRSF" id="PIRSF006809">
    <property type="entry name" value="GTP-binding_hflX_prd"/>
    <property type="match status" value="1"/>
</dbReference>
<dbReference type="PROSITE" id="PS51705">
    <property type="entry name" value="G_HFLX"/>
    <property type="match status" value="1"/>
</dbReference>
<dbReference type="PANTHER" id="PTHR10229">
    <property type="entry name" value="GTP-BINDING PROTEIN HFLX"/>
    <property type="match status" value="1"/>
</dbReference>
<dbReference type="InterPro" id="IPR016496">
    <property type="entry name" value="GTPase_HflX"/>
</dbReference>
<dbReference type="InterPro" id="IPR027417">
    <property type="entry name" value="P-loop_NTPase"/>
</dbReference>
<dbReference type="Gene3D" id="6.10.250.2860">
    <property type="match status" value="1"/>
</dbReference>
<keyword evidence="4 8" id="KW-0460">Magnesium</keyword>
<evidence type="ECO:0000256" key="5">
    <source>
        <dbReference type="ARBA" id="ARBA00023134"/>
    </source>
</evidence>
<name>A0A0H3N3J2_CLODC</name>
<dbReference type="PANTHER" id="PTHR10229:SF4">
    <property type="entry name" value="GTPASE HFLX"/>
    <property type="match status" value="1"/>
</dbReference>
<keyword evidence="3 6" id="KW-0547">Nucleotide-binding</keyword>
<dbReference type="GO" id="GO:0046872">
    <property type="term" value="F:metal ion binding"/>
    <property type="evidence" value="ECO:0007669"/>
    <property type="project" value="UniProtKB-KW"/>
</dbReference>
<evidence type="ECO:0000256" key="1">
    <source>
        <dbReference type="ARBA" id="ARBA00022490"/>
    </source>
</evidence>
<dbReference type="CDD" id="cd01878">
    <property type="entry name" value="HflX"/>
    <property type="match status" value="1"/>
</dbReference>